<dbReference type="PANTHER" id="PTHR11276:SF28">
    <property type="entry name" value="DNA POLYMERASE LAMBDA"/>
    <property type="match status" value="1"/>
</dbReference>
<dbReference type="SUPFAM" id="SSF47802">
    <property type="entry name" value="DNA polymerase beta, N-terminal domain-like"/>
    <property type="match status" value="4"/>
</dbReference>
<feature type="compositionally biased region" description="Basic residues" evidence="1">
    <location>
        <begin position="53"/>
        <end position="63"/>
    </location>
</feature>
<dbReference type="EMBL" id="DAKRPA010000245">
    <property type="protein sequence ID" value="DAZ94554.1"/>
    <property type="molecule type" value="Genomic_DNA"/>
</dbReference>
<dbReference type="Proteomes" id="UP001146120">
    <property type="component" value="Unassembled WGS sequence"/>
</dbReference>
<dbReference type="GO" id="GO:0003677">
    <property type="term" value="F:DNA binding"/>
    <property type="evidence" value="ECO:0007669"/>
    <property type="project" value="InterPro"/>
</dbReference>
<feature type="compositionally biased region" description="Acidic residues" evidence="1">
    <location>
        <begin position="389"/>
        <end position="411"/>
    </location>
</feature>
<sequence>MKFAQAQQRVSQFMQQCEKENLELPENEYDAVMEVSSALKAAQGKEKEALSALKKKFSKGANKRSHDKDTNDNKKSSQQEQSDEEEMPRHKRVKLAEEIQAEPARCPENQKIVDAFVEYGLTQLDQGHTGKGSTHLRAAREIRNYDKVIKSGMDARDVGFIGQRMAQQVEQVLQQGKVIDDMADQNVSKDYEGNEPPIVKDIRDTPAKRSENQKIVDALADFAEHELHYGNTGKGTSHLRAAREIHNANIVIKSGFQASQEIGFIGDVMADKIDQILTHGKIVRDESSYSSGGGQQRVRGDLAPIVQDLRDNPAKHQENQKIVDRLTEYGDAHLSSGHRGKGISHLRAAKSIRDSDVIIKEPKDAVKIGYVGKNVAHKVQQILEHGNADDDSDYDPAEDEGYEEEEEEGENYSDSKSVPNKVAPIVQEVRAEKAKVAANQALVDALTDFGEQQLKEAHTGRGITYVRAAREIRNTTEEIKSGAQAKKVAIVGDKVAKFIDKVLA</sequence>
<reference evidence="3" key="1">
    <citation type="submission" date="2022-11" db="EMBL/GenBank/DDBJ databases">
        <authorList>
            <person name="Morgan W.R."/>
            <person name="Tartar A."/>
        </authorList>
    </citation>
    <scope>NUCLEOTIDE SEQUENCE</scope>
    <source>
        <strain evidence="3">ARSEF 373</strain>
    </source>
</reference>
<feature type="region of interest" description="Disordered" evidence="1">
    <location>
        <begin position="384"/>
        <end position="419"/>
    </location>
</feature>
<feature type="domain" description="Crossover junction endonuclease MUS81-like HHH" evidence="2">
    <location>
        <begin position="211"/>
        <end position="281"/>
    </location>
</feature>
<evidence type="ECO:0000259" key="2">
    <source>
        <dbReference type="Pfam" id="PF14716"/>
    </source>
</evidence>
<evidence type="ECO:0000313" key="4">
    <source>
        <dbReference type="Proteomes" id="UP001146120"/>
    </source>
</evidence>
<dbReference type="Pfam" id="PF14716">
    <property type="entry name" value="HHH_8"/>
    <property type="match status" value="4"/>
</dbReference>
<name>A0AAV2YMK7_9STRA</name>
<dbReference type="Gene3D" id="1.10.150.110">
    <property type="entry name" value="DNA polymerase beta, N-terminal domain-like"/>
    <property type="match status" value="4"/>
</dbReference>
<dbReference type="InterPro" id="IPR010996">
    <property type="entry name" value="HHH_MUS81"/>
</dbReference>
<feature type="domain" description="Crossover junction endonuclease MUS81-like HHH" evidence="2">
    <location>
        <begin position="108"/>
        <end position="177"/>
    </location>
</feature>
<dbReference type="InterPro" id="IPR027421">
    <property type="entry name" value="DNA_pol_lamdba_lyase_dom_sf"/>
</dbReference>
<organism evidence="3 4">
    <name type="scientific">Lagenidium giganteum</name>
    <dbReference type="NCBI Taxonomy" id="4803"/>
    <lineage>
        <taxon>Eukaryota</taxon>
        <taxon>Sar</taxon>
        <taxon>Stramenopiles</taxon>
        <taxon>Oomycota</taxon>
        <taxon>Peronosporomycetes</taxon>
        <taxon>Pythiales</taxon>
        <taxon>Pythiaceae</taxon>
    </lineage>
</organism>
<feature type="domain" description="Crossover junction endonuclease MUS81-like HHH" evidence="2">
    <location>
        <begin position="318"/>
        <end position="387"/>
    </location>
</feature>
<keyword evidence="4" id="KW-1185">Reference proteome</keyword>
<evidence type="ECO:0000256" key="1">
    <source>
        <dbReference type="SAM" id="MobiDB-lite"/>
    </source>
</evidence>
<dbReference type="InterPro" id="IPR022312">
    <property type="entry name" value="DNA_pol_X"/>
</dbReference>
<dbReference type="GO" id="GO:0005634">
    <property type="term" value="C:nucleus"/>
    <property type="evidence" value="ECO:0007669"/>
    <property type="project" value="TreeGrafter"/>
</dbReference>
<dbReference type="GO" id="GO:0003887">
    <property type="term" value="F:DNA-directed DNA polymerase activity"/>
    <property type="evidence" value="ECO:0007669"/>
    <property type="project" value="InterPro"/>
</dbReference>
<feature type="compositionally biased region" description="Basic and acidic residues" evidence="1">
    <location>
        <begin position="64"/>
        <end position="77"/>
    </location>
</feature>
<dbReference type="AlphaFoldDB" id="A0AAV2YMK7"/>
<dbReference type="PANTHER" id="PTHR11276">
    <property type="entry name" value="DNA POLYMERASE TYPE-X FAMILY MEMBER"/>
    <property type="match status" value="1"/>
</dbReference>
<accession>A0AAV2YMK7</accession>
<gene>
    <name evidence="3" type="ORF">N0F65_002206</name>
</gene>
<feature type="region of interest" description="Disordered" evidence="1">
    <location>
        <begin position="41"/>
        <end position="90"/>
    </location>
</feature>
<proteinExistence type="predicted"/>
<comment type="caution">
    <text evidence="3">The sequence shown here is derived from an EMBL/GenBank/DDBJ whole genome shotgun (WGS) entry which is preliminary data.</text>
</comment>
<reference evidence="3" key="2">
    <citation type="journal article" date="2023" name="Microbiol Resour">
        <title>Decontamination and Annotation of the Draft Genome Sequence of the Oomycete Lagenidium giganteum ARSEF 373.</title>
        <authorList>
            <person name="Morgan W.R."/>
            <person name="Tartar A."/>
        </authorList>
    </citation>
    <scope>NUCLEOTIDE SEQUENCE</scope>
    <source>
        <strain evidence="3">ARSEF 373</strain>
    </source>
</reference>
<feature type="domain" description="Crossover junction endonuclease MUS81-like HHH" evidence="2">
    <location>
        <begin position="438"/>
        <end position="503"/>
    </location>
</feature>
<dbReference type="GO" id="GO:0006303">
    <property type="term" value="P:double-strand break repair via nonhomologous end joining"/>
    <property type="evidence" value="ECO:0007669"/>
    <property type="project" value="TreeGrafter"/>
</dbReference>
<protein>
    <recommendedName>
        <fullName evidence="2">Crossover junction endonuclease MUS81-like HHH domain-containing protein</fullName>
    </recommendedName>
</protein>
<evidence type="ECO:0000313" key="3">
    <source>
        <dbReference type="EMBL" id="DAZ94554.1"/>
    </source>
</evidence>